<evidence type="ECO:0000313" key="3">
    <source>
        <dbReference type="EMBL" id="AZB73476.1"/>
    </source>
</evidence>
<keyword evidence="3" id="KW-0378">Hydrolase</keyword>
<feature type="signal peptide" evidence="1">
    <location>
        <begin position="1"/>
        <end position="22"/>
    </location>
</feature>
<sequence>MNRPLNWALGLWMSFGWVPAQALETVTFSADGQVQQLTIADLAVLAQQGQAPRALSQLLQQAGLNSQAVRRFLNTPLPLSGSQLSALLDLGFGDRLVQELSRTLGATAEQLQSPNRISNRLAQLANQPSISVVQLLEVLPAQSLTIEIPRLLKVLLPLQTQFRSLGLELADVVPCLSDRSCTSR</sequence>
<dbReference type="GO" id="GO:0016787">
    <property type="term" value="F:hydrolase activity"/>
    <property type="evidence" value="ECO:0007669"/>
    <property type="project" value="UniProtKB-KW"/>
</dbReference>
<evidence type="ECO:0000259" key="2">
    <source>
        <dbReference type="Pfam" id="PF07176"/>
    </source>
</evidence>
<name>A0AAN1UVA5_SYNEL</name>
<dbReference type="AlphaFoldDB" id="A0AAN1UVA5"/>
<protein>
    <submittedName>
        <fullName evidence="3">Alpha/beta hydrolase</fullName>
    </submittedName>
</protein>
<organism evidence="3 4">
    <name type="scientific">Synechococcus elongatus PCC 11801</name>
    <dbReference type="NCBI Taxonomy" id="2219813"/>
    <lineage>
        <taxon>Bacteria</taxon>
        <taxon>Bacillati</taxon>
        <taxon>Cyanobacteriota</taxon>
        <taxon>Cyanophyceae</taxon>
        <taxon>Synechococcales</taxon>
        <taxon>Synechococcaceae</taxon>
        <taxon>Synechococcus</taxon>
    </lineage>
</organism>
<reference evidence="3 4" key="1">
    <citation type="journal article" date="2018" name="Sci. Rep.">
        <title>Genome Features and Biochemical Characteristics of a Robust, Fast Growing and Naturally Transformable Cyanobacterium Synechococcus elongatus PCC 11801 Isolated from India.</title>
        <authorList>
            <person name="Jaiswal D."/>
            <person name="Sengupta A."/>
            <person name="Sohoni S."/>
            <person name="Sengupta S."/>
            <person name="Phadnavis A.G."/>
            <person name="Pakrasi H.B."/>
            <person name="Wangikar P.P."/>
        </authorList>
    </citation>
    <scope>NUCLEOTIDE SEQUENCE [LARGE SCALE GENOMIC DNA]</scope>
    <source>
        <strain evidence="3 4">PCC 11801</strain>
    </source>
</reference>
<proteinExistence type="predicted"/>
<dbReference type="InterPro" id="IPR010802">
    <property type="entry name" value="DUF1400"/>
</dbReference>
<accession>A0AAN1UVA5</accession>
<dbReference type="Proteomes" id="UP000267249">
    <property type="component" value="Chromosome"/>
</dbReference>
<keyword evidence="1" id="KW-0732">Signal</keyword>
<dbReference type="EMBL" id="CP030139">
    <property type="protein sequence ID" value="AZB73476.1"/>
    <property type="molecule type" value="Genomic_DNA"/>
</dbReference>
<feature type="chain" id="PRO_5042821299" evidence="1">
    <location>
        <begin position="23"/>
        <end position="184"/>
    </location>
</feature>
<evidence type="ECO:0000313" key="4">
    <source>
        <dbReference type="Proteomes" id="UP000267249"/>
    </source>
</evidence>
<gene>
    <name evidence="3" type="ORF">DOP62_12850</name>
</gene>
<feature type="domain" description="DUF1400" evidence="2">
    <location>
        <begin position="24"/>
        <end position="146"/>
    </location>
</feature>
<evidence type="ECO:0000256" key="1">
    <source>
        <dbReference type="SAM" id="SignalP"/>
    </source>
</evidence>
<dbReference type="Pfam" id="PF07176">
    <property type="entry name" value="DUF1400"/>
    <property type="match status" value="1"/>
</dbReference>